<dbReference type="InterPro" id="IPR017853">
    <property type="entry name" value="GH"/>
</dbReference>
<evidence type="ECO:0000313" key="7">
    <source>
        <dbReference type="EMBL" id="PTQ93962.1"/>
    </source>
</evidence>
<dbReference type="InterPro" id="IPR050288">
    <property type="entry name" value="Cellulose_deg_GH3"/>
</dbReference>
<reference evidence="7 8" key="1">
    <citation type="submission" date="2018-04" db="EMBL/GenBank/DDBJ databases">
        <title>Genomic Encyclopedia of Archaeal and Bacterial Type Strains, Phase II (KMG-II): from individual species to whole genera.</title>
        <authorList>
            <person name="Goeker M."/>
        </authorList>
    </citation>
    <scope>NUCLEOTIDE SEQUENCE [LARGE SCALE GENOMIC DNA]</scope>
    <source>
        <strain evidence="7 8">DSM 26809</strain>
    </source>
</reference>
<evidence type="ECO:0000256" key="4">
    <source>
        <dbReference type="RuleBase" id="RU361161"/>
    </source>
</evidence>
<dbReference type="Pfam" id="PF01915">
    <property type="entry name" value="Glyco_hydro_3_C"/>
    <property type="match status" value="1"/>
</dbReference>
<dbReference type="PANTHER" id="PTHR42715">
    <property type="entry name" value="BETA-GLUCOSIDASE"/>
    <property type="match status" value="1"/>
</dbReference>
<evidence type="ECO:0000256" key="2">
    <source>
        <dbReference type="ARBA" id="ARBA00022801"/>
    </source>
</evidence>
<feature type="signal peptide" evidence="5">
    <location>
        <begin position="1"/>
        <end position="22"/>
    </location>
</feature>
<dbReference type="Gene3D" id="2.60.40.10">
    <property type="entry name" value="Immunoglobulins"/>
    <property type="match status" value="1"/>
</dbReference>
<evidence type="ECO:0000256" key="3">
    <source>
        <dbReference type="ARBA" id="ARBA00023277"/>
    </source>
</evidence>
<comment type="similarity">
    <text evidence="1 4">Belongs to the glycosyl hydrolase 3 family.</text>
</comment>
<evidence type="ECO:0000313" key="8">
    <source>
        <dbReference type="Proteomes" id="UP000244168"/>
    </source>
</evidence>
<evidence type="ECO:0000256" key="1">
    <source>
        <dbReference type="ARBA" id="ARBA00005336"/>
    </source>
</evidence>
<dbReference type="PROSITE" id="PS00775">
    <property type="entry name" value="GLYCOSYL_HYDROL_F3"/>
    <property type="match status" value="1"/>
</dbReference>
<dbReference type="InterPro" id="IPR002772">
    <property type="entry name" value="Glyco_hydro_3_C"/>
</dbReference>
<comment type="caution">
    <text evidence="7">The sequence shown here is derived from an EMBL/GenBank/DDBJ whole genome shotgun (WGS) entry which is preliminary data.</text>
</comment>
<organism evidence="7 8">
    <name type="scientific">Mucilaginibacter yixingensis</name>
    <dbReference type="NCBI Taxonomy" id="1295612"/>
    <lineage>
        <taxon>Bacteria</taxon>
        <taxon>Pseudomonadati</taxon>
        <taxon>Bacteroidota</taxon>
        <taxon>Sphingobacteriia</taxon>
        <taxon>Sphingobacteriales</taxon>
        <taxon>Sphingobacteriaceae</taxon>
        <taxon>Mucilaginibacter</taxon>
    </lineage>
</organism>
<accession>A0A2T5J5Z9</accession>
<dbReference type="PRINTS" id="PR00133">
    <property type="entry name" value="GLHYDRLASE3"/>
</dbReference>
<dbReference type="Pfam" id="PF14310">
    <property type="entry name" value="Fn3-like"/>
    <property type="match status" value="1"/>
</dbReference>
<dbReference type="Proteomes" id="UP000244168">
    <property type="component" value="Unassembled WGS sequence"/>
</dbReference>
<keyword evidence="2 4" id="KW-0378">Hydrolase</keyword>
<dbReference type="SUPFAM" id="SSF51445">
    <property type="entry name" value="(Trans)glycosidases"/>
    <property type="match status" value="1"/>
</dbReference>
<dbReference type="InterPro" id="IPR026891">
    <property type="entry name" value="Fn3-like"/>
</dbReference>
<keyword evidence="4" id="KW-0326">Glycosidase</keyword>
<dbReference type="AlphaFoldDB" id="A0A2T5J5Z9"/>
<protein>
    <submittedName>
        <fullName evidence="7">Beta-glucosidase</fullName>
    </submittedName>
</protein>
<dbReference type="RefSeq" id="WP_170113658.1">
    <property type="nucleotide sequence ID" value="NZ_CP160205.1"/>
</dbReference>
<dbReference type="InterPro" id="IPR013783">
    <property type="entry name" value="Ig-like_fold"/>
</dbReference>
<dbReference type="GO" id="GO:0005975">
    <property type="term" value="P:carbohydrate metabolic process"/>
    <property type="evidence" value="ECO:0007669"/>
    <property type="project" value="InterPro"/>
</dbReference>
<dbReference type="SUPFAM" id="SSF52279">
    <property type="entry name" value="Beta-D-glucan exohydrolase, C-terminal domain"/>
    <property type="match status" value="1"/>
</dbReference>
<dbReference type="InterPro" id="IPR036881">
    <property type="entry name" value="Glyco_hydro_3_C_sf"/>
</dbReference>
<keyword evidence="8" id="KW-1185">Reference proteome</keyword>
<dbReference type="SMART" id="SM01217">
    <property type="entry name" value="Fn3_like"/>
    <property type="match status" value="1"/>
</dbReference>
<dbReference type="InterPro" id="IPR001764">
    <property type="entry name" value="Glyco_hydro_3_N"/>
</dbReference>
<gene>
    <name evidence="7" type="ORF">C8P68_10719</name>
</gene>
<proteinExistence type="inferred from homology"/>
<dbReference type="EMBL" id="QAOQ01000007">
    <property type="protein sequence ID" value="PTQ93962.1"/>
    <property type="molecule type" value="Genomic_DNA"/>
</dbReference>
<name>A0A2T5J5Z9_9SPHI</name>
<feature type="domain" description="Fibronectin type III-like" evidence="6">
    <location>
        <begin position="689"/>
        <end position="759"/>
    </location>
</feature>
<keyword evidence="3" id="KW-0119">Carbohydrate metabolism</keyword>
<dbReference type="Gene3D" id="3.20.20.300">
    <property type="entry name" value="Glycoside hydrolase, family 3, N-terminal domain"/>
    <property type="match status" value="1"/>
</dbReference>
<sequence>MKKGIKFLLLPALVMAIGQLLLQEQAIAQKKDNNKILLYKNPALSIEKRVNDLITRMTLEEKVYQMCALRLGDGDEVFKTSGVYSIDYIRQQMKTHGTGHISCPTTDMNAALSVKTANEIQKVAVQETRLGIPTLINDEALHGFKGFGATSYPQAIALSCTWDLALMRKIADAIGKEAYSRGVRQALGPVLDLARDPRHGRMEETYGEDPYLASRFGVEFIKNVQQNGVICTPKHFAANFVSANGSDAGNISLSERELREIHLVPYKAAVTEAHAKSIMAAYNAINGVPCHANKWLLTDLLRKEWGFSGFTVSDWSGVIHTMDMHKIADSKGEAAVLCANAGLDVDLPRYKAYVELIDQVKNGNIKQSVIDESVKRILRIKLELGLFEHPYIEDTTQAVKLCNAPEFRALAKRAAEESIVLLKNKNNVLPVIASTKSIAVIGPNANTVQLGGYSASGVAGVSPLDGIKNIFGSAATIRYAKGCTLTGVDSTGFKEAVGIAQQSDIAVLVMGGQYGLTGGESQDRIDLNLMGVQEALIKRISSLHKPVIVVLNDSRPVTMLNWVDKVDAVLQMFPAGEEGGNALAEILAGKVNPSGKTTVTIPRNTGQLPLTQITRPYGREGSIAEYPETKGKPMDFKDRYYALFPFGFGLSYTSFQYGNIKFVKNKFSINEKIQLSVNVTNTGNRAGDEIVQLYFTNLHCKHITQARQQLRAFQRVSIPAGGTQTVTFILNPSDLSYLDENLKPKVDPGEFEIFVGGNSVDGVTSKFTLVSEK</sequence>
<evidence type="ECO:0000256" key="5">
    <source>
        <dbReference type="SAM" id="SignalP"/>
    </source>
</evidence>
<feature type="chain" id="PRO_5015499299" evidence="5">
    <location>
        <begin position="23"/>
        <end position="773"/>
    </location>
</feature>
<dbReference type="InterPro" id="IPR036962">
    <property type="entry name" value="Glyco_hydro_3_N_sf"/>
</dbReference>
<dbReference type="GO" id="GO:0008422">
    <property type="term" value="F:beta-glucosidase activity"/>
    <property type="evidence" value="ECO:0007669"/>
    <property type="project" value="UniProtKB-ARBA"/>
</dbReference>
<dbReference type="Gene3D" id="3.40.50.1700">
    <property type="entry name" value="Glycoside hydrolase family 3 C-terminal domain"/>
    <property type="match status" value="1"/>
</dbReference>
<keyword evidence="5" id="KW-0732">Signal</keyword>
<dbReference type="InterPro" id="IPR019800">
    <property type="entry name" value="Glyco_hydro_3_AS"/>
</dbReference>
<dbReference type="Pfam" id="PF00933">
    <property type="entry name" value="Glyco_hydro_3"/>
    <property type="match status" value="1"/>
</dbReference>
<dbReference type="PANTHER" id="PTHR42715:SF10">
    <property type="entry name" value="BETA-GLUCOSIDASE"/>
    <property type="match status" value="1"/>
</dbReference>
<evidence type="ECO:0000259" key="6">
    <source>
        <dbReference type="SMART" id="SM01217"/>
    </source>
</evidence>
<dbReference type="FunFam" id="2.60.40.10:FF:000495">
    <property type="entry name" value="Periplasmic beta-glucosidase"/>
    <property type="match status" value="1"/>
</dbReference>